<keyword evidence="2 7" id="KW-0812">Transmembrane</keyword>
<evidence type="ECO:0000256" key="7">
    <source>
        <dbReference type="SAM" id="Phobius"/>
    </source>
</evidence>
<organism evidence="9 10">
    <name type="scientific">Scleroderma citrinum Foug A</name>
    <dbReference type="NCBI Taxonomy" id="1036808"/>
    <lineage>
        <taxon>Eukaryota</taxon>
        <taxon>Fungi</taxon>
        <taxon>Dikarya</taxon>
        <taxon>Basidiomycota</taxon>
        <taxon>Agaricomycotina</taxon>
        <taxon>Agaricomycetes</taxon>
        <taxon>Agaricomycetidae</taxon>
        <taxon>Boletales</taxon>
        <taxon>Sclerodermatineae</taxon>
        <taxon>Sclerodermataceae</taxon>
        <taxon>Scleroderma</taxon>
    </lineage>
</organism>
<evidence type="ECO:0000313" key="10">
    <source>
        <dbReference type="Proteomes" id="UP000053989"/>
    </source>
</evidence>
<dbReference type="InterPro" id="IPR018617">
    <property type="entry name" value="Ima1_N"/>
</dbReference>
<dbReference type="AlphaFoldDB" id="A0A0C3EEK9"/>
<proteinExistence type="predicted"/>
<dbReference type="GO" id="GO:0044732">
    <property type="term" value="C:mitotic spindle pole body"/>
    <property type="evidence" value="ECO:0007669"/>
    <property type="project" value="TreeGrafter"/>
</dbReference>
<evidence type="ECO:0000256" key="2">
    <source>
        <dbReference type="ARBA" id="ARBA00022692"/>
    </source>
</evidence>
<evidence type="ECO:0000259" key="8">
    <source>
        <dbReference type="Pfam" id="PF09779"/>
    </source>
</evidence>
<dbReference type="PANTHER" id="PTHR28538">
    <property type="entry name" value="INTEGRAL INNER NUCLEAR MEMBRANE PROTEIN IMA1"/>
    <property type="match status" value="1"/>
</dbReference>
<protein>
    <recommendedName>
        <fullName evidence="8">Ima1 N-terminal domain-containing protein</fullName>
    </recommendedName>
</protein>
<dbReference type="OrthoDB" id="5966927at2759"/>
<feature type="transmembrane region" description="Helical" evidence="7">
    <location>
        <begin position="224"/>
        <end position="244"/>
    </location>
</feature>
<feature type="region of interest" description="Disordered" evidence="6">
    <location>
        <begin position="412"/>
        <end position="447"/>
    </location>
</feature>
<keyword evidence="5" id="KW-0539">Nucleus</keyword>
<evidence type="ECO:0000256" key="3">
    <source>
        <dbReference type="ARBA" id="ARBA00022989"/>
    </source>
</evidence>
<evidence type="ECO:0000313" key="9">
    <source>
        <dbReference type="EMBL" id="KIM66346.1"/>
    </source>
</evidence>
<evidence type="ECO:0000256" key="1">
    <source>
        <dbReference type="ARBA" id="ARBA00004473"/>
    </source>
</evidence>
<dbReference type="EMBL" id="KN822018">
    <property type="protein sequence ID" value="KIM66346.1"/>
    <property type="molecule type" value="Genomic_DNA"/>
</dbReference>
<evidence type="ECO:0000256" key="6">
    <source>
        <dbReference type="SAM" id="MobiDB-lite"/>
    </source>
</evidence>
<keyword evidence="4 7" id="KW-0472">Membrane</keyword>
<dbReference type="HOGENOM" id="CLU_036826_0_0_1"/>
<dbReference type="InParanoid" id="A0A0C3EEK9"/>
<feature type="transmembrane region" description="Helical" evidence="7">
    <location>
        <begin position="192"/>
        <end position="212"/>
    </location>
</feature>
<dbReference type="PANTHER" id="PTHR28538:SF1">
    <property type="entry name" value="INTEGRAL INNER NUCLEAR MEMBRANE PROTEIN IMA1"/>
    <property type="match status" value="1"/>
</dbReference>
<dbReference type="GO" id="GO:0005637">
    <property type="term" value="C:nuclear inner membrane"/>
    <property type="evidence" value="ECO:0007669"/>
    <property type="project" value="UniProtKB-SubCell"/>
</dbReference>
<feature type="transmembrane region" description="Helical" evidence="7">
    <location>
        <begin position="514"/>
        <end position="533"/>
    </location>
</feature>
<evidence type="ECO:0000256" key="5">
    <source>
        <dbReference type="ARBA" id="ARBA00023242"/>
    </source>
</evidence>
<evidence type="ECO:0000256" key="4">
    <source>
        <dbReference type="ARBA" id="ARBA00023136"/>
    </source>
</evidence>
<comment type="subcellular location">
    <subcellularLocation>
        <location evidence="1">Nucleus inner membrane</location>
        <topology evidence="1">Multi-pass membrane protein</topology>
    </subcellularLocation>
</comment>
<feature type="domain" description="Ima1 N-terminal" evidence="8">
    <location>
        <begin position="12"/>
        <end position="138"/>
    </location>
</feature>
<feature type="transmembrane region" description="Helical" evidence="7">
    <location>
        <begin position="306"/>
        <end position="328"/>
    </location>
</feature>
<dbReference type="Pfam" id="PF09779">
    <property type="entry name" value="Ima1_N"/>
    <property type="match status" value="1"/>
</dbReference>
<dbReference type="InterPro" id="IPR042321">
    <property type="entry name" value="Ima1"/>
</dbReference>
<gene>
    <name evidence="9" type="ORF">SCLCIDRAFT_368832</name>
</gene>
<dbReference type="STRING" id="1036808.A0A0C3EEK9"/>
<dbReference type="GO" id="GO:0034992">
    <property type="term" value="C:microtubule organizing center attachment site"/>
    <property type="evidence" value="ECO:0007669"/>
    <property type="project" value="TreeGrafter"/>
</dbReference>
<feature type="transmembrane region" description="Helical" evidence="7">
    <location>
        <begin position="265"/>
        <end position="286"/>
    </location>
</feature>
<dbReference type="GO" id="GO:0034506">
    <property type="term" value="C:chromosome, centromeric core domain"/>
    <property type="evidence" value="ECO:0007669"/>
    <property type="project" value="TreeGrafter"/>
</dbReference>
<name>A0A0C3EEK9_9AGAM</name>
<dbReference type="Proteomes" id="UP000053989">
    <property type="component" value="Unassembled WGS sequence"/>
</dbReference>
<reference evidence="9 10" key="1">
    <citation type="submission" date="2014-04" db="EMBL/GenBank/DDBJ databases">
        <authorList>
            <consortium name="DOE Joint Genome Institute"/>
            <person name="Kuo A."/>
            <person name="Kohler A."/>
            <person name="Nagy L.G."/>
            <person name="Floudas D."/>
            <person name="Copeland A."/>
            <person name="Barry K.W."/>
            <person name="Cichocki N."/>
            <person name="Veneault-Fourrey C."/>
            <person name="LaButti K."/>
            <person name="Lindquist E.A."/>
            <person name="Lipzen A."/>
            <person name="Lundell T."/>
            <person name="Morin E."/>
            <person name="Murat C."/>
            <person name="Sun H."/>
            <person name="Tunlid A."/>
            <person name="Henrissat B."/>
            <person name="Grigoriev I.V."/>
            <person name="Hibbett D.S."/>
            <person name="Martin F."/>
            <person name="Nordberg H.P."/>
            <person name="Cantor M.N."/>
            <person name="Hua S.X."/>
        </authorList>
    </citation>
    <scope>NUCLEOTIDE SEQUENCE [LARGE SCALE GENOMIC DNA]</scope>
    <source>
        <strain evidence="9 10">Foug A</strain>
    </source>
</reference>
<dbReference type="GO" id="GO:0071765">
    <property type="term" value="P:nuclear inner membrane organization"/>
    <property type="evidence" value="ECO:0007669"/>
    <property type="project" value="InterPro"/>
</dbReference>
<sequence length="549" mass="61611">MKSLIRRTGTAECFFCQSTVPTADTQSFRCPQCSCWNRYDDNGDILSDDPAMHNEDLNTKSFARRASPNKNRFPSTYSTGQFCHTCQTNQMLLVNLLSNYLPPPQHPDYAIRVEQLPAYRESLHKRYPPVCALCLPAVEDEIRRKDHMARTQALGGFLRDTKGKDRQRQVSGTGKDRENLESQLAIWRLRGALWSITFLSAVACHSAGELVLEYNFPPLLERAVPSLPVIVFLSLFYTAWDPTYYSFKRARTQGRDVRVRGKGRYITLQLIAWFSRLVTSVLLALPRYHLGRDHRYLSIYPGSYRFRIYCSALLALEITVFIISFAILHLQRPPSIRLIETSLSNHLQSISPRATPEFAKPTNASNGRSSSVPAFPTYAEPDLATLTLSSKPVAPNPVFGTPSLLSTAVSNGSPIKVDDNRDDAMDWSPTDLSSKLKHSPGQKSINDEDSSWLRPQRFFPPEQPTGLEALFAGTKLDDGDGKVANSAKTSARIWKREGAAGVLYTFSSAPAWRWLGVTAVVLVPLCAIAYRGWTMWNAASTDDHILRRD</sequence>
<accession>A0A0C3EEK9</accession>
<keyword evidence="10" id="KW-1185">Reference proteome</keyword>
<reference evidence="10" key="2">
    <citation type="submission" date="2015-01" db="EMBL/GenBank/DDBJ databases">
        <title>Evolutionary Origins and Diversification of the Mycorrhizal Mutualists.</title>
        <authorList>
            <consortium name="DOE Joint Genome Institute"/>
            <consortium name="Mycorrhizal Genomics Consortium"/>
            <person name="Kohler A."/>
            <person name="Kuo A."/>
            <person name="Nagy L.G."/>
            <person name="Floudas D."/>
            <person name="Copeland A."/>
            <person name="Barry K.W."/>
            <person name="Cichocki N."/>
            <person name="Veneault-Fourrey C."/>
            <person name="LaButti K."/>
            <person name="Lindquist E.A."/>
            <person name="Lipzen A."/>
            <person name="Lundell T."/>
            <person name="Morin E."/>
            <person name="Murat C."/>
            <person name="Riley R."/>
            <person name="Ohm R."/>
            <person name="Sun H."/>
            <person name="Tunlid A."/>
            <person name="Henrissat B."/>
            <person name="Grigoriev I.V."/>
            <person name="Hibbett D.S."/>
            <person name="Martin F."/>
        </authorList>
    </citation>
    <scope>NUCLEOTIDE SEQUENCE [LARGE SCALE GENOMIC DNA]</scope>
    <source>
        <strain evidence="10">Foug A</strain>
    </source>
</reference>
<keyword evidence="3 7" id="KW-1133">Transmembrane helix</keyword>